<feature type="compositionally biased region" description="Low complexity" evidence="1">
    <location>
        <begin position="31"/>
        <end position="46"/>
    </location>
</feature>
<sequence length="100" mass="11124">MSLRIGASAEDELTKGTAREEDDKEQNRTRSAISSPSLVSSSASQSKCMYYDDENAPRDRLPLVTAEESNKKREEKGDKSDRDGIAMAAATDEDPRRRSR</sequence>
<evidence type="ECO:0000256" key="1">
    <source>
        <dbReference type="SAM" id="MobiDB-lite"/>
    </source>
</evidence>
<evidence type="ECO:0000313" key="3">
    <source>
        <dbReference type="Proteomes" id="UP000734854"/>
    </source>
</evidence>
<protein>
    <submittedName>
        <fullName evidence="2">Uncharacterized protein</fullName>
    </submittedName>
</protein>
<feature type="region of interest" description="Disordered" evidence="1">
    <location>
        <begin position="1"/>
        <end position="100"/>
    </location>
</feature>
<organism evidence="2 3">
    <name type="scientific">Zingiber officinale</name>
    <name type="common">Ginger</name>
    <name type="synonym">Amomum zingiber</name>
    <dbReference type="NCBI Taxonomy" id="94328"/>
    <lineage>
        <taxon>Eukaryota</taxon>
        <taxon>Viridiplantae</taxon>
        <taxon>Streptophyta</taxon>
        <taxon>Embryophyta</taxon>
        <taxon>Tracheophyta</taxon>
        <taxon>Spermatophyta</taxon>
        <taxon>Magnoliopsida</taxon>
        <taxon>Liliopsida</taxon>
        <taxon>Zingiberales</taxon>
        <taxon>Zingiberaceae</taxon>
        <taxon>Zingiber</taxon>
    </lineage>
</organism>
<dbReference type="EMBL" id="JACMSC010000004">
    <property type="protein sequence ID" value="KAG6525194.1"/>
    <property type="molecule type" value="Genomic_DNA"/>
</dbReference>
<dbReference type="AlphaFoldDB" id="A0A8J5LT43"/>
<proteinExistence type="predicted"/>
<feature type="compositionally biased region" description="Basic and acidic residues" evidence="1">
    <location>
        <begin position="68"/>
        <end position="84"/>
    </location>
</feature>
<comment type="caution">
    <text evidence="2">The sequence shown here is derived from an EMBL/GenBank/DDBJ whole genome shotgun (WGS) entry which is preliminary data.</text>
</comment>
<reference evidence="2 3" key="1">
    <citation type="submission" date="2020-08" db="EMBL/GenBank/DDBJ databases">
        <title>Plant Genome Project.</title>
        <authorList>
            <person name="Zhang R.-G."/>
        </authorList>
    </citation>
    <scope>NUCLEOTIDE SEQUENCE [LARGE SCALE GENOMIC DNA]</scope>
    <source>
        <tissue evidence="2">Rhizome</tissue>
    </source>
</reference>
<evidence type="ECO:0000313" key="2">
    <source>
        <dbReference type="EMBL" id="KAG6525194.1"/>
    </source>
</evidence>
<keyword evidence="3" id="KW-1185">Reference proteome</keyword>
<gene>
    <name evidence="2" type="ORF">ZIOFF_015146</name>
</gene>
<dbReference type="Proteomes" id="UP000734854">
    <property type="component" value="Unassembled WGS sequence"/>
</dbReference>
<accession>A0A8J5LT43</accession>
<feature type="compositionally biased region" description="Basic and acidic residues" evidence="1">
    <location>
        <begin position="12"/>
        <end position="28"/>
    </location>
</feature>
<name>A0A8J5LT43_ZINOF</name>